<evidence type="ECO:0000313" key="3">
    <source>
        <dbReference type="Proteomes" id="UP000756346"/>
    </source>
</evidence>
<accession>A0A9P9BKV1</accession>
<gene>
    <name evidence="2" type="ORF">B0I36DRAFT_138264</name>
</gene>
<comment type="caution">
    <text evidence="2">The sequence shown here is derived from an EMBL/GenBank/DDBJ whole genome shotgun (WGS) entry which is preliminary data.</text>
</comment>
<dbReference type="GeneID" id="70177873"/>
<dbReference type="Proteomes" id="UP000756346">
    <property type="component" value="Unassembled WGS sequence"/>
</dbReference>
<reference evidence="2" key="1">
    <citation type="journal article" date="2021" name="Nat. Commun.">
        <title>Genetic determinants of endophytism in the Arabidopsis root mycobiome.</title>
        <authorList>
            <person name="Mesny F."/>
            <person name="Miyauchi S."/>
            <person name="Thiergart T."/>
            <person name="Pickel B."/>
            <person name="Atanasova L."/>
            <person name="Karlsson M."/>
            <person name="Huettel B."/>
            <person name="Barry K.W."/>
            <person name="Haridas S."/>
            <person name="Chen C."/>
            <person name="Bauer D."/>
            <person name="Andreopoulos W."/>
            <person name="Pangilinan J."/>
            <person name="LaButti K."/>
            <person name="Riley R."/>
            <person name="Lipzen A."/>
            <person name="Clum A."/>
            <person name="Drula E."/>
            <person name="Henrissat B."/>
            <person name="Kohler A."/>
            <person name="Grigoriev I.V."/>
            <person name="Martin F.M."/>
            <person name="Hacquard S."/>
        </authorList>
    </citation>
    <scope>NUCLEOTIDE SEQUENCE</scope>
    <source>
        <strain evidence="2">MPI-CAGE-CH-0230</strain>
    </source>
</reference>
<dbReference type="RefSeq" id="XP_046010211.1">
    <property type="nucleotide sequence ID" value="XM_046148327.1"/>
</dbReference>
<keyword evidence="3" id="KW-1185">Reference proteome</keyword>
<dbReference type="AlphaFoldDB" id="A0A9P9BKV1"/>
<evidence type="ECO:0000313" key="2">
    <source>
        <dbReference type="EMBL" id="KAH7027412.1"/>
    </source>
</evidence>
<proteinExistence type="predicted"/>
<protein>
    <submittedName>
        <fullName evidence="2">Uncharacterized protein</fullName>
    </submittedName>
</protein>
<sequence length="150" mass="16835">MPQWGPKPLGGFDWGPVTCPPALQKPPSAHPPPSRLVAQPQRRLLPFHSSSIAPGAEVYNSAIRGKRLLLLHQRHSLCEPSKGSEYSGQETITLRLGRRCRGMHWTTAPSYPHLTLLRYTEHACLDRGHRPYIAPANMQHGRTSTIRRIL</sequence>
<evidence type="ECO:0000256" key="1">
    <source>
        <dbReference type="SAM" id="MobiDB-lite"/>
    </source>
</evidence>
<name>A0A9P9BKV1_9PEZI</name>
<feature type="region of interest" description="Disordered" evidence="1">
    <location>
        <begin position="1"/>
        <end position="36"/>
    </location>
</feature>
<organism evidence="2 3">
    <name type="scientific">Microdochium trichocladiopsis</name>
    <dbReference type="NCBI Taxonomy" id="1682393"/>
    <lineage>
        <taxon>Eukaryota</taxon>
        <taxon>Fungi</taxon>
        <taxon>Dikarya</taxon>
        <taxon>Ascomycota</taxon>
        <taxon>Pezizomycotina</taxon>
        <taxon>Sordariomycetes</taxon>
        <taxon>Xylariomycetidae</taxon>
        <taxon>Xylariales</taxon>
        <taxon>Microdochiaceae</taxon>
        <taxon>Microdochium</taxon>
    </lineage>
</organism>
<dbReference type="EMBL" id="JAGTJQ010000007">
    <property type="protein sequence ID" value="KAH7027412.1"/>
    <property type="molecule type" value="Genomic_DNA"/>
</dbReference>